<gene>
    <name evidence="2" type="ORF">OE647_15490</name>
</gene>
<evidence type="ECO:0000259" key="1">
    <source>
        <dbReference type="Pfam" id="PF19802"/>
    </source>
</evidence>
<name>A0ABT2Z4P0_9RHOB</name>
<sequence length="116" mass="12101">MSAGQIDTALLRAAQREFVEKILPGLTGENRYTGAMLKRALDVLLAQATSETAPDAVPQAAGFGAPGALAAALRADRTAPSPALLSALRGFVEAKLRISNPKFLEETRNGPEGARS</sequence>
<evidence type="ECO:0000313" key="2">
    <source>
        <dbReference type="EMBL" id="MCV2866127.1"/>
    </source>
</evidence>
<evidence type="ECO:0000313" key="3">
    <source>
        <dbReference type="Proteomes" id="UP001652503"/>
    </source>
</evidence>
<proteinExistence type="predicted"/>
<dbReference type="RefSeq" id="WP_263722659.1">
    <property type="nucleotide sequence ID" value="NZ_JAOWLA010000015.1"/>
</dbReference>
<organism evidence="2 3">
    <name type="scientific">Albidovulum sediminicola</name>
    <dbReference type="NCBI Taxonomy" id="2984331"/>
    <lineage>
        <taxon>Bacteria</taxon>
        <taxon>Pseudomonadati</taxon>
        <taxon>Pseudomonadota</taxon>
        <taxon>Alphaproteobacteria</taxon>
        <taxon>Rhodobacterales</taxon>
        <taxon>Paracoccaceae</taxon>
        <taxon>Albidovulum</taxon>
    </lineage>
</organism>
<keyword evidence="3" id="KW-1185">Reference proteome</keyword>
<comment type="caution">
    <text evidence="2">The sequence shown here is derived from an EMBL/GenBank/DDBJ whole genome shotgun (WGS) entry which is preliminary data.</text>
</comment>
<dbReference type="Proteomes" id="UP001652503">
    <property type="component" value="Unassembled WGS sequence"/>
</dbReference>
<reference evidence="2 3" key="1">
    <citation type="submission" date="2022-10" db="EMBL/GenBank/DDBJ databases">
        <title>Defluviimonas sp. nov., isolated from ocean surface water.</title>
        <authorList>
            <person name="He W."/>
            <person name="Wang L."/>
            <person name="Zhang D.-F."/>
        </authorList>
    </citation>
    <scope>NUCLEOTIDE SEQUENCE [LARGE SCALE GENOMIC DNA]</scope>
    <source>
        <strain evidence="2 3">WL0075</strain>
    </source>
</reference>
<protein>
    <submittedName>
        <fullName evidence="2">DUF6285 domain-containing protein</fullName>
    </submittedName>
</protein>
<dbReference type="InterPro" id="IPR046252">
    <property type="entry name" value="DUF6285"/>
</dbReference>
<dbReference type="EMBL" id="JAOWLA010000015">
    <property type="protein sequence ID" value="MCV2866127.1"/>
    <property type="molecule type" value="Genomic_DNA"/>
</dbReference>
<accession>A0ABT2Z4P0</accession>
<dbReference type="Pfam" id="PF19802">
    <property type="entry name" value="DUF6285"/>
    <property type="match status" value="1"/>
</dbReference>
<feature type="domain" description="DUF6285" evidence="1">
    <location>
        <begin position="24"/>
        <end position="103"/>
    </location>
</feature>